<evidence type="ECO:0000259" key="1">
    <source>
        <dbReference type="Pfam" id="PF07238"/>
    </source>
</evidence>
<protein>
    <submittedName>
        <fullName evidence="2">Flagellar brake protein</fullName>
    </submittedName>
</protein>
<gene>
    <name evidence="2" type="ORF">I7X39_03055</name>
</gene>
<dbReference type="GO" id="GO:0035438">
    <property type="term" value="F:cyclic-di-GMP binding"/>
    <property type="evidence" value="ECO:0007669"/>
    <property type="project" value="InterPro"/>
</dbReference>
<sequence length="237" mass="26266">MNRPEALADLDIANPAEIGAWFQDLADEQASVHLEGPAGQTWTLQAQRVQPGSHALELRLPSLKPEAPAWVLQGPVQAHATLNRIRLDFELPAARELRVNGGLPLLCLPLPALLRRHQRRQAFRVQPTSLHHPRAWLPRPGALPLCLRTADLSAGGLSLLWPASQPLPHPGDLLPGVELELGRDQRVALQLQVQHLDETRAEPDPRVGCAFVGLSPQTERQLALYLDNLQRRQRGLR</sequence>
<dbReference type="InterPro" id="IPR009875">
    <property type="entry name" value="PilZ_domain"/>
</dbReference>
<dbReference type="AlphaFoldDB" id="A0A931J015"/>
<keyword evidence="2" id="KW-0282">Flagellum</keyword>
<dbReference type="SUPFAM" id="SSF141371">
    <property type="entry name" value="PilZ domain-like"/>
    <property type="match status" value="1"/>
</dbReference>
<organism evidence="2 3">
    <name type="scientific">Inhella proteolytica</name>
    <dbReference type="NCBI Taxonomy" id="2795029"/>
    <lineage>
        <taxon>Bacteria</taxon>
        <taxon>Pseudomonadati</taxon>
        <taxon>Pseudomonadota</taxon>
        <taxon>Betaproteobacteria</taxon>
        <taxon>Burkholderiales</taxon>
        <taxon>Sphaerotilaceae</taxon>
        <taxon>Inhella</taxon>
    </lineage>
</organism>
<dbReference type="RefSeq" id="WP_198109500.1">
    <property type="nucleotide sequence ID" value="NZ_JAEDAK010000002.1"/>
</dbReference>
<keyword evidence="2" id="KW-0966">Cell projection</keyword>
<reference evidence="2" key="1">
    <citation type="submission" date="2020-12" db="EMBL/GenBank/DDBJ databases">
        <title>The genome sequence of Inhella sp. 1Y17.</title>
        <authorList>
            <person name="Liu Y."/>
        </authorList>
    </citation>
    <scope>NUCLEOTIDE SEQUENCE</scope>
    <source>
        <strain evidence="2">1Y17</strain>
    </source>
</reference>
<feature type="domain" description="PilZ" evidence="1">
    <location>
        <begin position="118"/>
        <end position="226"/>
    </location>
</feature>
<dbReference type="Gene3D" id="2.40.10.220">
    <property type="entry name" value="predicted glycosyltransferase like domains"/>
    <property type="match status" value="1"/>
</dbReference>
<proteinExistence type="predicted"/>
<accession>A0A931J015</accession>
<evidence type="ECO:0000313" key="3">
    <source>
        <dbReference type="Proteomes" id="UP000613266"/>
    </source>
</evidence>
<comment type="caution">
    <text evidence="2">The sequence shown here is derived from an EMBL/GenBank/DDBJ whole genome shotgun (WGS) entry which is preliminary data.</text>
</comment>
<dbReference type="Proteomes" id="UP000613266">
    <property type="component" value="Unassembled WGS sequence"/>
</dbReference>
<name>A0A931J015_9BURK</name>
<keyword evidence="3" id="KW-1185">Reference proteome</keyword>
<dbReference type="EMBL" id="JAEDAK010000002">
    <property type="protein sequence ID" value="MBH9575876.1"/>
    <property type="molecule type" value="Genomic_DNA"/>
</dbReference>
<keyword evidence="2" id="KW-0969">Cilium</keyword>
<evidence type="ECO:0000313" key="2">
    <source>
        <dbReference type="EMBL" id="MBH9575876.1"/>
    </source>
</evidence>
<dbReference type="Pfam" id="PF07238">
    <property type="entry name" value="PilZ"/>
    <property type="match status" value="1"/>
</dbReference>